<keyword evidence="5" id="KW-0539">Nucleus</keyword>
<dbReference type="InterPro" id="IPR005333">
    <property type="entry name" value="Transcription_factor_TCP"/>
</dbReference>
<feature type="region of interest" description="Disordered" evidence="6">
    <location>
        <begin position="1"/>
        <end position="21"/>
    </location>
</feature>
<dbReference type="InterPro" id="IPR017887">
    <property type="entry name" value="TF_TCP_subgr"/>
</dbReference>
<dbReference type="GO" id="GO:0005634">
    <property type="term" value="C:nucleus"/>
    <property type="evidence" value="ECO:0007669"/>
    <property type="project" value="UniProtKB-SubCell"/>
</dbReference>
<proteinExistence type="predicted"/>
<organism evidence="8">
    <name type="scientific">Solanum chilense</name>
    <name type="common">Tomato</name>
    <name type="synonym">Lycopersicon chilense</name>
    <dbReference type="NCBI Taxonomy" id="4083"/>
    <lineage>
        <taxon>Eukaryota</taxon>
        <taxon>Viridiplantae</taxon>
        <taxon>Streptophyta</taxon>
        <taxon>Embryophyta</taxon>
        <taxon>Tracheophyta</taxon>
        <taxon>Spermatophyta</taxon>
        <taxon>Magnoliopsida</taxon>
        <taxon>eudicotyledons</taxon>
        <taxon>Gunneridae</taxon>
        <taxon>Pentapetalae</taxon>
        <taxon>asterids</taxon>
        <taxon>lamiids</taxon>
        <taxon>Solanales</taxon>
        <taxon>Solanaceae</taxon>
        <taxon>Solanoideae</taxon>
        <taxon>Solaneae</taxon>
        <taxon>Solanum</taxon>
        <taxon>Solanum subgen. Lycopersicon</taxon>
    </lineage>
</organism>
<keyword evidence="2" id="KW-0805">Transcription regulation</keyword>
<feature type="region of interest" description="Disordered" evidence="6">
    <location>
        <begin position="83"/>
        <end position="102"/>
    </location>
</feature>
<dbReference type="GO" id="GO:0043565">
    <property type="term" value="F:sequence-specific DNA binding"/>
    <property type="evidence" value="ECO:0007669"/>
    <property type="project" value="TreeGrafter"/>
</dbReference>
<comment type="subcellular location">
    <subcellularLocation>
        <location evidence="1">Nucleus</location>
    </subcellularLocation>
</comment>
<dbReference type="GO" id="GO:0003700">
    <property type="term" value="F:DNA-binding transcription factor activity"/>
    <property type="evidence" value="ECO:0007669"/>
    <property type="project" value="InterPro"/>
</dbReference>
<feature type="region of interest" description="Disordered" evidence="6">
    <location>
        <begin position="165"/>
        <end position="184"/>
    </location>
</feature>
<comment type="caution">
    <text evidence="8">The sequence shown here is derived from an EMBL/GenBank/DDBJ whole genome shotgun (WGS) entry which is preliminary data.</text>
</comment>
<evidence type="ECO:0000256" key="6">
    <source>
        <dbReference type="SAM" id="MobiDB-lite"/>
    </source>
</evidence>
<dbReference type="PANTHER" id="PTHR31072">
    <property type="entry name" value="TRANSCRIPTION FACTOR TCP4-RELATED"/>
    <property type="match status" value="1"/>
</dbReference>
<sequence>MASVENNQNMEQEDDEVNDCKIDPLLGDSHEYTIAAVGNVTGAEGVDPSPAPSTDMVLLLKEEPEENDLRVSTSVGMNMQLQKVEKQPVKRSSKDRHTKVEGRGRRIRMPAACAARIFQLTRELGHKSEGETIRWLLERAEPAIIAATGTGTVPAIAVSVNGTLKIPTTNNEGESSRKRRKRSGNSEFYEVVHEASNFAPVAPIAPQGLVPVWPLGSGNGLVPTTAFTGGATFYMLPPGTNTTVAATGAQLWATPILNVPGMGYAASEVSAACVSKSDNNGDKLSTVASAMPPSSSSTQMLRDFSLEIYDKRELQFMVGSGSSEIDQTSSFKS</sequence>
<dbReference type="PANTHER" id="PTHR31072:SF1">
    <property type="entry name" value="TRANSCRIPTION FACTOR TCP9"/>
    <property type="match status" value="1"/>
</dbReference>
<dbReference type="EMBL" id="RXGB01025357">
    <property type="protein sequence ID" value="TMW81408.1"/>
    <property type="molecule type" value="Genomic_DNA"/>
</dbReference>
<evidence type="ECO:0000256" key="3">
    <source>
        <dbReference type="ARBA" id="ARBA00023125"/>
    </source>
</evidence>
<evidence type="ECO:0000313" key="8">
    <source>
        <dbReference type="EMBL" id="TMW81408.1"/>
    </source>
</evidence>
<accession>A0A6N2AI62</accession>
<dbReference type="AlphaFoldDB" id="A0A6N2AI62"/>
<evidence type="ECO:0000259" key="7">
    <source>
        <dbReference type="PROSITE" id="PS51369"/>
    </source>
</evidence>
<evidence type="ECO:0000256" key="4">
    <source>
        <dbReference type="ARBA" id="ARBA00023163"/>
    </source>
</evidence>
<gene>
    <name evidence="8" type="ORF">EJD97_009815</name>
</gene>
<name>A0A6N2AI62_SOLCI</name>
<keyword evidence="3" id="KW-0238">DNA-binding</keyword>
<feature type="compositionally biased region" description="Low complexity" evidence="6">
    <location>
        <begin position="1"/>
        <end position="10"/>
    </location>
</feature>
<reference evidence="8" key="1">
    <citation type="submission" date="2019-05" db="EMBL/GenBank/DDBJ databases">
        <title>The de novo reference genome and transcriptome assemblies of the wild tomato species Solanum chilense.</title>
        <authorList>
            <person name="Stam R."/>
            <person name="Nosenko T."/>
            <person name="Hoerger A.C."/>
            <person name="Stephan W."/>
            <person name="Seidel M.A."/>
            <person name="Kuhn J.M.M."/>
            <person name="Haberer G."/>
            <person name="Tellier A."/>
        </authorList>
    </citation>
    <scope>NUCLEOTIDE SEQUENCE</scope>
    <source>
        <tissue evidence="8">Mature leaves</tissue>
    </source>
</reference>
<protein>
    <recommendedName>
        <fullName evidence="7">TCP domain-containing protein</fullName>
    </recommendedName>
</protein>
<evidence type="ECO:0000256" key="2">
    <source>
        <dbReference type="ARBA" id="ARBA00023015"/>
    </source>
</evidence>
<evidence type="ECO:0000256" key="5">
    <source>
        <dbReference type="ARBA" id="ARBA00023242"/>
    </source>
</evidence>
<evidence type="ECO:0000256" key="1">
    <source>
        <dbReference type="ARBA" id="ARBA00004123"/>
    </source>
</evidence>
<keyword evidence="4" id="KW-0804">Transcription</keyword>
<dbReference type="Pfam" id="PF03634">
    <property type="entry name" value="TCP"/>
    <property type="match status" value="1"/>
</dbReference>
<feature type="domain" description="TCP" evidence="7">
    <location>
        <begin position="93"/>
        <end position="147"/>
    </location>
</feature>
<dbReference type="PROSITE" id="PS51369">
    <property type="entry name" value="TCP"/>
    <property type="match status" value="1"/>
</dbReference>